<gene>
    <name evidence="2" type="ORF">Tci_062852</name>
</gene>
<accession>A0A6L2P208</accession>
<name>A0A6L2P208_TANCI</name>
<evidence type="ECO:0000256" key="1">
    <source>
        <dbReference type="SAM" id="MobiDB-lite"/>
    </source>
</evidence>
<evidence type="ECO:0000313" key="2">
    <source>
        <dbReference type="EMBL" id="GEU90874.1"/>
    </source>
</evidence>
<dbReference type="EMBL" id="BKCJ010010282">
    <property type="protein sequence ID" value="GEU90874.1"/>
    <property type="molecule type" value="Genomic_DNA"/>
</dbReference>
<feature type="compositionally biased region" description="Polar residues" evidence="1">
    <location>
        <begin position="457"/>
        <end position="469"/>
    </location>
</feature>
<comment type="caution">
    <text evidence="2">The sequence shown here is derived from an EMBL/GenBank/DDBJ whole genome shotgun (WGS) entry which is preliminary data.</text>
</comment>
<reference evidence="2" key="1">
    <citation type="journal article" date="2019" name="Sci. Rep.">
        <title>Draft genome of Tanacetum cinerariifolium, the natural source of mosquito coil.</title>
        <authorList>
            <person name="Yamashiro T."/>
            <person name="Shiraishi A."/>
            <person name="Satake H."/>
            <person name="Nakayama K."/>
        </authorList>
    </citation>
    <scope>NUCLEOTIDE SEQUENCE</scope>
</reference>
<sequence>MELYMMNRQHGRMILEFIENGPLILQSIEENGVTRPKKYSELSATEAFKLIVMSRQPISFSKDSQLRSACSGCNPSDDPVSLSNASTLIPTHSISTTSSYPSLQYGSPYQSQQFSHTQSSIPLSITYPPNDFQSSIHHNVYNPSSSIPQVNQQHGFSQPDSGLIVPVFQKGDDPIDAINHMISFLAVVVTSRVTVQPIQGRHTSLATGHMSKQCTKLKRKRDESWFKDKVLLVQAQVNGQILHEEELAFLADPGIAEAQTTQNVITHNAAYQADDLDAYDSNCNEINTTKVALMENLSHYGSDDLAEVHNQDNMTHNLINQAVQTELSAEQVFWSQNSVNSEEPNPSTRPTQVEVPKELPKVSMVNTSLKKLKHHLASFDVIVKERTTATAITEGIQTCPCINDLGDKLIAVTLMNKTKKVRFTKPVTSSENTPIKTTSSLNIVSNKPILSSIGVNLPTSASGSHPSGNTKKDKIWQTPSSAKKNKLEAYPRNVRSSLQNKKSVVNNKDIASMQNSKLNVNSNLQCVTCNGCLFSDNHDSCALEFINTVNARVKSKSVKKPLKRKFGNQQDMCLQILDINGDLLAGTLQ</sequence>
<organism evidence="2">
    <name type="scientific">Tanacetum cinerariifolium</name>
    <name type="common">Dalmatian daisy</name>
    <name type="synonym">Chrysanthemum cinerariifolium</name>
    <dbReference type="NCBI Taxonomy" id="118510"/>
    <lineage>
        <taxon>Eukaryota</taxon>
        <taxon>Viridiplantae</taxon>
        <taxon>Streptophyta</taxon>
        <taxon>Embryophyta</taxon>
        <taxon>Tracheophyta</taxon>
        <taxon>Spermatophyta</taxon>
        <taxon>Magnoliopsida</taxon>
        <taxon>eudicotyledons</taxon>
        <taxon>Gunneridae</taxon>
        <taxon>Pentapetalae</taxon>
        <taxon>asterids</taxon>
        <taxon>campanulids</taxon>
        <taxon>Asterales</taxon>
        <taxon>Asteraceae</taxon>
        <taxon>Asteroideae</taxon>
        <taxon>Anthemideae</taxon>
        <taxon>Anthemidinae</taxon>
        <taxon>Tanacetum</taxon>
    </lineage>
</organism>
<proteinExistence type="predicted"/>
<feature type="region of interest" description="Disordered" evidence="1">
    <location>
        <begin position="457"/>
        <end position="486"/>
    </location>
</feature>
<dbReference type="AlphaFoldDB" id="A0A6L2P208"/>
<evidence type="ECO:0008006" key="3">
    <source>
        <dbReference type="Google" id="ProtNLM"/>
    </source>
</evidence>
<protein>
    <recommendedName>
        <fullName evidence="3">Integrase, catalytic region, zinc finger, CCHC-type, peptidase aspartic, catalytic</fullName>
    </recommendedName>
</protein>